<feature type="compositionally biased region" description="Basic and acidic residues" evidence="1">
    <location>
        <begin position="1179"/>
        <end position="1188"/>
    </location>
</feature>
<feature type="compositionally biased region" description="Basic residues" evidence="1">
    <location>
        <begin position="1215"/>
        <end position="1224"/>
    </location>
</feature>
<feature type="region of interest" description="Disordered" evidence="1">
    <location>
        <begin position="1"/>
        <end position="31"/>
    </location>
</feature>
<proteinExistence type="predicted"/>
<gene>
    <name evidence="2" type="ORF">C1SCF055_LOCUS38524</name>
</gene>
<accession>A0A9P1DNP6</accession>
<dbReference type="Proteomes" id="UP001152797">
    <property type="component" value="Unassembled WGS sequence"/>
</dbReference>
<feature type="compositionally biased region" description="Basic and acidic residues" evidence="1">
    <location>
        <begin position="319"/>
        <end position="331"/>
    </location>
</feature>
<feature type="compositionally biased region" description="Basic and acidic residues" evidence="1">
    <location>
        <begin position="1249"/>
        <end position="1259"/>
    </location>
</feature>
<protein>
    <submittedName>
        <fullName evidence="2">Uncharacterized protein</fullName>
    </submittedName>
</protein>
<feature type="compositionally biased region" description="Low complexity" evidence="1">
    <location>
        <begin position="292"/>
        <end position="302"/>
    </location>
</feature>
<comment type="caution">
    <text evidence="2">The sequence shown here is derived from an EMBL/GenBank/DDBJ whole genome shotgun (WGS) entry which is preliminary data.</text>
</comment>
<dbReference type="EMBL" id="CAMXCT020005913">
    <property type="protein sequence ID" value="CAL1166940.1"/>
    <property type="molecule type" value="Genomic_DNA"/>
</dbReference>
<feature type="region of interest" description="Disordered" evidence="1">
    <location>
        <begin position="1179"/>
        <end position="1264"/>
    </location>
</feature>
<dbReference type="EMBL" id="CAMXCT030005913">
    <property type="protein sequence ID" value="CAL4800877.1"/>
    <property type="molecule type" value="Genomic_DNA"/>
</dbReference>
<feature type="compositionally biased region" description="Pro residues" evidence="1">
    <location>
        <begin position="1237"/>
        <end position="1248"/>
    </location>
</feature>
<reference evidence="3" key="2">
    <citation type="submission" date="2024-04" db="EMBL/GenBank/DDBJ databases">
        <authorList>
            <person name="Chen Y."/>
            <person name="Shah S."/>
            <person name="Dougan E. K."/>
            <person name="Thang M."/>
            <person name="Chan C."/>
        </authorList>
    </citation>
    <scope>NUCLEOTIDE SEQUENCE [LARGE SCALE GENOMIC DNA]</scope>
</reference>
<evidence type="ECO:0000256" key="1">
    <source>
        <dbReference type="SAM" id="MobiDB-lite"/>
    </source>
</evidence>
<evidence type="ECO:0000313" key="4">
    <source>
        <dbReference type="Proteomes" id="UP001152797"/>
    </source>
</evidence>
<dbReference type="EMBL" id="CAMXCT010005913">
    <property type="protein sequence ID" value="CAI4013565.1"/>
    <property type="molecule type" value="Genomic_DNA"/>
</dbReference>
<name>A0A9P1DNP6_9DINO</name>
<sequence length="2512" mass="280327">MSLAGLRYQSTTFGTAPQETKSGSYIYSGSPSGFHEWEFRTKIRVEFLKQKIKKKVLEHRTKSTSTSPERGRAERSPVVGRGEEDEAQSDPGSPEDGRTGRDGQGDGEQEEERSDYASPRAAPSFPGSVEDEQLLGEIDSLRAELVQKDLGVETLMKDGGIETLITTLKKMNFPLQSLEAKELFRVGQMQQGPLSRQTGESVTSFISRRRRWWRQVKELDSNMLISDQMRAELLIESAGLTKQEQLMIRTAAKNHTFDDYAAILLEHHGRIHLMKDSRPLAPQYKSSTNYPQKKGQSKGSQKPRYGNNRTAHWSEANEETWHDPEEYHGEDEHEETYDEQGYFAHNDESEQPTEWDYVEHDDTAAALVTMAECDHDETPAEGLDDLAEVAQQLYVGYMAAGTHKGKTKGFKGRDKGKGKGKHIFRTQLSVQDRVKRLAEPKARSKCLRCGSTGHWAGDPICKFPSQGKKPPVKPQASKPGVGYMAISDEESSAGEYGVLHVRSRQDQEKEHSAFMAYRTPASRRSAKAPPSAGGSADSGDFSMVSDTRKDRARRTRVPASAQGSESLPDGLRSNAYIQVKTCLDCGHQTRTKRVQVFTERPETCRHQGLDKRGSSKFTARLFCKQCGTFVDEMPQAEARRRRQLEQDIAALASSAIDTTERVITAEKDDVCLDQEGAYHMMTIFQQDLDLELQSGEPVRAAFVYEILANAIEAVREADPEHCFMAVALSPMDDQIVGPALRVVDIWNDEGVWAVLDEGCNLTVCGSEWMERAVEAYAAVGYDVGKVSDETKPFKGLSGVTKTHGSYRIPFALTFVNNNQKLPGIMETHVIDGKIPLLLSQHAQAAMSLVKMMDGSKCTVGLGGPEVELCRVKESGLLCINLSSALTRLKDRKLPPSLKELRLSSSAPTAFPAMLESGSTIPVLISCGKEFDRTIADFVESNAYNRGRTVAASFGLSTRTTWLVNVLKFGDPHHDPSLRGHVCCHHEILKGFFESQAAMVEMLRILVETKDNVGMVVYCNKNRHRSVGVSWMLASAYGVTTGDEISVTHANAAVSWSPMSGSCKGECMECRHESAEVREAANVCVQALVESYLNAEPDEATLARVRTRRGKSRLRSGLGHQLAVQHLAQHETERPQLTPILGQAMLRRGLRAPGSHREEETPPANELLETMKAMQKQLDELKKEKGETSHRRRRRSRSHSRGRRRRSRTRSDSRDSRRRTSRRPRTPSPPRAELRGRPPLPRPPSVPPPDRSRSESERHWPKQSGYSGYNAYVANRWPAHWKFPVLRQGPESWNRRVQVGKTPVELLDELYFAENKGWGFKSRCLRWIGPYFPAWRANHESNVKVVVLGEDPAPCQFTTDLMKDEMPWTVTTFDYVAGQWTLTGVREPCTEPPAWNQEAQSRIMIFALGDALTEEVDDDDLAADAGDGDGQQPDDPKDDEPCRQRSTRRRSMTLQKQGTQQSTLVRKVQQCLVLSCQLLGMNPQFKRDFDKQLTVQPPGQEIVLSPTSEVEDNDVVERCGPPVVEAMYGVDCGDCHSPWKTHDGVETLDIQEDWSKTRKKLIETVPKSPTAADLQEEILTWDQSEAIEDDEEDLDPSSDDMQVQPMDDSVDLEKLTPAEQESLALDLLNLPGTIDEQKRRALWRRLRQRTRIAIRRLHRQFGHPTPQTPRAILKAGKAPAELIESARLVRCTVCEDTKPRPREHPVGPKFQFEFSACVGMDVAEASSDGGNKYFVLSFVGIATGFHLAEVVKVGGGMPTSERCADAMVSRWVSWAGWPKQVTCDRGMHNRGEVQCPGSVTDLEEAGNLGVLEDSLDPSARFHLNHAARMAAQKAFVHLDTSSRIQRALLRNAAVQDKTFNVGDLVVYHRDNQVGGTIWSTASRIIGKDPHRGLWLLHEGVPVLVAENKVRSADESETLAYSLLNNIPVLPEVIVSGPQQQRYLKVADEAPSSSAAGSVRGQKRETEDILEPSVFEMKDKMGKAARSAPKTPGALEGDVMMADVETKDHWRISDTCAIRVHVEPRFKDYNPLHEGGVPEGYLAGSACKVRKIFTDGSVKDFAKFSAFAAHRVGSDAAAATQEGKVAKTLNINDVDEETRTTCQLWKLRECQCVNKEEIRCDSPTSEPLSHLVLCTWGALSSYAAARKLRLRTADITNIPADAALMCRVPVYGTKDAGRGFYLRMNAEILARGFVASQICPATYYLFGKAQHLAAMMCTHVDDLIFAYTGEGKEAVDAILSRFSVGKIKEGSFRYCGRRGLAWISRYGRPDLSYRVNELQRCFHSKSTVQSLKDADRVVELALQGSDFKITFKTDWIDWKDLAVVAFSDASFANEAEFKSQQGRIHYITSRSDVKLGEHKFHLIGFGSSTLKRVCRATLQAEAYALQGSIESGDKLRALLCELTGHLKTVKEWYEQSQRAMLHLYFTDCSSLSDHLSCEVARKVQDKRLGIELSALRQALWINAEKTSEKYHPAGDDIEWIDTGRQLAGCLTKSMKPDFLIRVLAAGYINVKKPN</sequence>
<evidence type="ECO:0000313" key="3">
    <source>
        <dbReference type="EMBL" id="CAL1166940.1"/>
    </source>
</evidence>
<feature type="compositionally biased region" description="Basic and acidic residues" evidence="1">
    <location>
        <begin position="95"/>
        <end position="104"/>
    </location>
</feature>
<organism evidence="2">
    <name type="scientific">Cladocopium goreaui</name>
    <dbReference type="NCBI Taxonomy" id="2562237"/>
    <lineage>
        <taxon>Eukaryota</taxon>
        <taxon>Sar</taxon>
        <taxon>Alveolata</taxon>
        <taxon>Dinophyceae</taxon>
        <taxon>Suessiales</taxon>
        <taxon>Symbiodiniaceae</taxon>
        <taxon>Cladocopium</taxon>
    </lineage>
</organism>
<feature type="region of interest" description="Disordered" evidence="1">
    <location>
        <begin position="516"/>
        <end position="569"/>
    </location>
</feature>
<feature type="compositionally biased region" description="Low complexity" evidence="1">
    <location>
        <begin position="22"/>
        <end position="31"/>
    </location>
</feature>
<feature type="region of interest" description="Disordered" evidence="1">
    <location>
        <begin position="1419"/>
        <end position="1459"/>
    </location>
</feature>
<reference evidence="2" key="1">
    <citation type="submission" date="2022-10" db="EMBL/GenBank/DDBJ databases">
        <authorList>
            <person name="Chen Y."/>
            <person name="Dougan E. K."/>
            <person name="Chan C."/>
            <person name="Rhodes N."/>
            <person name="Thang M."/>
        </authorList>
    </citation>
    <scope>NUCLEOTIDE SEQUENCE</scope>
</reference>
<feature type="compositionally biased region" description="Low complexity" evidence="1">
    <location>
        <begin position="518"/>
        <end position="540"/>
    </location>
</feature>
<evidence type="ECO:0000313" key="2">
    <source>
        <dbReference type="EMBL" id="CAI4013565.1"/>
    </source>
</evidence>
<feature type="compositionally biased region" description="Basic residues" evidence="1">
    <location>
        <begin position="1189"/>
        <end position="1207"/>
    </location>
</feature>
<keyword evidence="4" id="KW-1185">Reference proteome</keyword>
<feature type="compositionally biased region" description="Polar residues" evidence="1">
    <location>
        <begin position="8"/>
        <end position="21"/>
    </location>
</feature>
<feature type="region of interest" description="Disordered" evidence="1">
    <location>
        <begin position="57"/>
        <end position="129"/>
    </location>
</feature>
<dbReference type="OrthoDB" id="10066679at2759"/>
<feature type="region of interest" description="Disordered" evidence="1">
    <location>
        <begin position="281"/>
        <end position="337"/>
    </location>
</feature>